<dbReference type="CDD" id="cd00371">
    <property type="entry name" value="HMA"/>
    <property type="match status" value="1"/>
</dbReference>
<dbReference type="SUPFAM" id="SSF55008">
    <property type="entry name" value="HMA, heavy metal-associated domain"/>
    <property type="match status" value="1"/>
</dbReference>
<dbReference type="InterPro" id="IPR006121">
    <property type="entry name" value="HMA_dom"/>
</dbReference>
<dbReference type="Gene3D" id="3.30.70.100">
    <property type="match status" value="1"/>
</dbReference>
<dbReference type="Proteomes" id="UP000479756">
    <property type="component" value="Unassembled WGS sequence"/>
</dbReference>
<proteinExistence type="predicted"/>
<dbReference type="PROSITE" id="PS50846">
    <property type="entry name" value="HMA_2"/>
    <property type="match status" value="1"/>
</dbReference>
<dbReference type="InterPro" id="IPR017969">
    <property type="entry name" value="Heavy-metal-associated_CS"/>
</dbReference>
<keyword evidence="4" id="KW-1185">Reference proteome</keyword>
<evidence type="ECO:0000259" key="2">
    <source>
        <dbReference type="PROSITE" id="PS50846"/>
    </source>
</evidence>
<dbReference type="InterPro" id="IPR036163">
    <property type="entry name" value="HMA_dom_sf"/>
</dbReference>
<feature type="domain" description="HMA" evidence="2">
    <location>
        <begin position="2"/>
        <end position="70"/>
    </location>
</feature>
<evidence type="ECO:0000313" key="4">
    <source>
        <dbReference type="Proteomes" id="UP000479756"/>
    </source>
</evidence>
<gene>
    <name evidence="3" type="ORF">G3T37_06330</name>
</gene>
<dbReference type="PROSITE" id="PS01047">
    <property type="entry name" value="HMA_1"/>
    <property type="match status" value="1"/>
</dbReference>
<reference evidence="3 4" key="1">
    <citation type="journal article" date="2014" name="Int. J. Syst. Evol. Microbiol.">
        <title>Description of Galbitalea soli gen. nov., sp. nov., and Frondihabitans sucicola sp. nov.</title>
        <authorList>
            <person name="Kim S.J."/>
            <person name="Lim J.M."/>
            <person name="Ahn J.H."/>
            <person name="Weon H.Y."/>
            <person name="Hamada M."/>
            <person name="Suzuki K."/>
            <person name="Ahn T.Y."/>
            <person name="Kwon S.W."/>
        </authorList>
    </citation>
    <scope>NUCLEOTIDE SEQUENCE [LARGE SCALE GENOMIC DNA]</scope>
    <source>
        <strain evidence="3 4">NBRC 108727</strain>
    </source>
</reference>
<dbReference type="RefSeq" id="WP_163472667.1">
    <property type="nucleotide sequence ID" value="NZ_JAAGWZ010000002.1"/>
</dbReference>
<name>A0A7C9PMH0_9MICO</name>
<dbReference type="GO" id="GO:0046872">
    <property type="term" value="F:metal ion binding"/>
    <property type="evidence" value="ECO:0007669"/>
    <property type="project" value="UniProtKB-KW"/>
</dbReference>
<keyword evidence="1" id="KW-0479">Metal-binding</keyword>
<sequence length="72" mass="7153">MTSTTYLVDGMTCSHCVASVTEEVSALAGVESVAIDLKAGASSAVTVVSSQPIDTDAIRAAVTEAGYTLASA</sequence>
<dbReference type="EMBL" id="JAAGWZ010000002">
    <property type="protein sequence ID" value="NEM90970.1"/>
    <property type="molecule type" value="Genomic_DNA"/>
</dbReference>
<organism evidence="3 4">
    <name type="scientific">Galbitalea soli</name>
    <dbReference type="NCBI Taxonomy" id="1268042"/>
    <lineage>
        <taxon>Bacteria</taxon>
        <taxon>Bacillati</taxon>
        <taxon>Actinomycetota</taxon>
        <taxon>Actinomycetes</taxon>
        <taxon>Micrococcales</taxon>
        <taxon>Microbacteriaceae</taxon>
        <taxon>Galbitalea</taxon>
    </lineage>
</organism>
<dbReference type="AlphaFoldDB" id="A0A7C9PMH0"/>
<protein>
    <submittedName>
        <fullName evidence="3">Heavy-metal-associated domain-containing protein</fullName>
    </submittedName>
</protein>
<evidence type="ECO:0000256" key="1">
    <source>
        <dbReference type="ARBA" id="ARBA00022723"/>
    </source>
</evidence>
<accession>A0A7C9PMH0</accession>
<evidence type="ECO:0000313" key="3">
    <source>
        <dbReference type="EMBL" id="NEM90970.1"/>
    </source>
</evidence>
<dbReference type="Pfam" id="PF00403">
    <property type="entry name" value="HMA"/>
    <property type="match status" value="1"/>
</dbReference>
<comment type="caution">
    <text evidence="3">The sequence shown here is derived from an EMBL/GenBank/DDBJ whole genome shotgun (WGS) entry which is preliminary data.</text>
</comment>